<name>C1E6B7_MICCC</name>
<feature type="compositionally biased region" description="Basic and acidic residues" evidence="1">
    <location>
        <begin position="442"/>
        <end position="459"/>
    </location>
</feature>
<feature type="region of interest" description="Disordered" evidence="1">
    <location>
        <begin position="513"/>
        <end position="561"/>
    </location>
</feature>
<feature type="compositionally biased region" description="Low complexity" evidence="1">
    <location>
        <begin position="401"/>
        <end position="414"/>
    </location>
</feature>
<feature type="region of interest" description="Disordered" evidence="1">
    <location>
        <begin position="577"/>
        <end position="648"/>
    </location>
</feature>
<feature type="compositionally biased region" description="Basic and acidic residues" evidence="1">
    <location>
        <begin position="366"/>
        <end position="380"/>
    </location>
</feature>
<dbReference type="RefSeq" id="XP_002502140.1">
    <property type="nucleotide sequence ID" value="XM_002502094.1"/>
</dbReference>
<evidence type="ECO:0000313" key="2">
    <source>
        <dbReference type="EMBL" id="ACO63398.1"/>
    </source>
</evidence>
<sequence>MSLLDYGRQDDLWRGDDYLFHHDRPESVQGQYASLKEEETLLRQARDRLARGNKSTQLSPYRPSREAYARWQAAVTIQKMWRGALGRQKAMDRWIAVYQIQRFWRGALVRYRMARWRGRPIGPVRKEKAARQRANERELARQKRAEERERRRLRENAEVNAILARVESVRRGVIQTPSASGTPRSSYGGFAYSPNSTFGSAPATEEPVTPTAMVLTPTSTMRSDAPSIDPMPGQTMEVPIQMRDGSVQMLPVMVMPQDSAHRKQRNASVEETANFLMSLASSKASGIGEVESTKFLMELADRTLRMPTPDVDLGSTVASTSISLASPGRNAGLGDTPATPTKPTPPPAAMSARRSHPGSLRGVYQRVKERASGDPSRTADGDASGAGAARRDSFLSVPEGPSSAPPSASRRNNNLPPDMDDYATYVSPEPTPPPQPQRRPRERFAEAVEDATKAAKAREVTARAGEVAAAATAAESTSSPEAAKIAELQGLIAELDAVQRELLHEIHAEFPEVESAARRSTRRPPAAQLSAPGPPREISFAPTPSPVRAMRERRKAAEEEDAMERYAAMLAGTMEREREAGGGTAGGGVSPAHYDPKPAHSGRARPAARFTPASASRRSSLGSVHGSAGATPARRRPGSRDPGMAAAAAARRRAIEVEDEEEARISQRLGRVYLAGESRTRHANALVSKYAVNGRAGESMGDSGRRGGAARAGSRGSPASILDTLRSDASDPYEAYESHSYSSHKPAGIGNFWEIRQGIAREFHSGH</sequence>
<dbReference type="Gene3D" id="1.20.5.190">
    <property type="match status" value="1"/>
</dbReference>
<dbReference type="AlphaFoldDB" id="C1E6B7"/>
<dbReference type="KEGG" id="mis:MICPUN_58609"/>
<evidence type="ECO:0000313" key="3">
    <source>
        <dbReference type="Proteomes" id="UP000002009"/>
    </source>
</evidence>
<feature type="compositionally biased region" description="Polar residues" evidence="1">
    <location>
        <begin position="613"/>
        <end position="622"/>
    </location>
</feature>
<reference evidence="2 3" key="1">
    <citation type="journal article" date="2009" name="Science">
        <title>Green evolution and dynamic adaptations revealed by genomes of the marine picoeukaryotes Micromonas.</title>
        <authorList>
            <person name="Worden A.Z."/>
            <person name="Lee J.H."/>
            <person name="Mock T."/>
            <person name="Rouze P."/>
            <person name="Simmons M.P."/>
            <person name="Aerts A.L."/>
            <person name="Allen A.E."/>
            <person name="Cuvelier M.L."/>
            <person name="Derelle E."/>
            <person name="Everett M.V."/>
            <person name="Foulon E."/>
            <person name="Grimwood J."/>
            <person name="Gundlach H."/>
            <person name="Henrissat B."/>
            <person name="Napoli C."/>
            <person name="McDonald S.M."/>
            <person name="Parker M.S."/>
            <person name="Rombauts S."/>
            <person name="Salamov A."/>
            <person name="Von Dassow P."/>
            <person name="Badger J.H."/>
            <person name="Coutinho P.M."/>
            <person name="Demir E."/>
            <person name="Dubchak I."/>
            <person name="Gentemann C."/>
            <person name="Eikrem W."/>
            <person name="Gready J.E."/>
            <person name="John U."/>
            <person name="Lanier W."/>
            <person name="Lindquist E.A."/>
            <person name="Lucas S."/>
            <person name="Mayer K.F."/>
            <person name="Moreau H."/>
            <person name="Not F."/>
            <person name="Otillar R."/>
            <person name="Panaud O."/>
            <person name="Pangilinan J."/>
            <person name="Paulsen I."/>
            <person name="Piegu B."/>
            <person name="Poliakov A."/>
            <person name="Robbens S."/>
            <person name="Schmutz J."/>
            <person name="Toulza E."/>
            <person name="Wyss T."/>
            <person name="Zelensky A."/>
            <person name="Zhou K."/>
            <person name="Armbrust E.V."/>
            <person name="Bhattacharya D."/>
            <person name="Goodenough U.W."/>
            <person name="Van de Peer Y."/>
            <person name="Grigoriev I.V."/>
        </authorList>
    </citation>
    <scope>NUCLEOTIDE SEQUENCE [LARGE SCALE GENOMIC DNA]</scope>
    <source>
        <strain evidence="3">RCC299 / NOUM17</strain>
    </source>
</reference>
<feature type="region of interest" description="Disordered" evidence="1">
    <location>
        <begin position="322"/>
        <end position="459"/>
    </location>
</feature>
<dbReference type="EMBL" id="CP001326">
    <property type="protein sequence ID" value="ACO63398.1"/>
    <property type="molecule type" value="Genomic_DNA"/>
</dbReference>
<evidence type="ECO:0000256" key="1">
    <source>
        <dbReference type="SAM" id="MobiDB-lite"/>
    </source>
</evidence>
<feature type="region of interest" description="Disordered" evidence="1">
    <location>
        <begin position="125"/>
        <end position="149"/>
    </location>
</feature>
<feature type="compositionally biased region" description="Low complexity" evidence="1">
    <location>
        <begin position="709"/>
        <end position="720"/>
    </location>
</feature>
<keyword evidence="3" id="KW-1185">Reference proteome</keyword>
<gene>
    <name evidence="2" type="ORF">MICPUN_58609</name>
</gene>
<proteinExistence type="predicted"/>
<dbReference type="InParanoid" id="C1E6B7"/>
<accession>C1E6B7</accession>
<protein>
    <submittedName>
        <fullName evidence="2">Uncharacterized protein</fullName>
    </submittedName>
</protein>
<dbReference type="PROSITE" id="PS50096">
    <property type="entry name" value="IQ"/>
    <property type="match status" value="1"/>
</dbReference>
<organism evidence="2 3">
    <name type="scientific">Micromonas commoda (strain RCC299 / NOUM17 / CCMP2709)</name>
    <name type="common">Picoplanktonic green alga</name>
    <dbReference type="NCBI Taxonomy" id="296587"/>
    <lineage>
        <taxon>Eukaryota</taxon>
        <taxon>Viridiplantae</taxon>
        <taxon>Chlorophyta</taxon>
        <taxon>Mamiellophyceae</taxon>
        <taxon>Mamiellales</taxon>
        <taxon>Mamiellaceae</taxon>
        <taxon>Micromonas</taxon>
    </lineage>
</organism>
<dbReference type="Proteomes" id="UP000002009">
    <property type="component" value="Chromosome 5"/>
</dbReference>
<dbReference type="GeneID" id="8243427"/>
<feature type="region of interest" description="Disordered" evidence="1">
    <location>
        <begin position="696"/>
        <end position="726"/>
    </location>
</feature>